<evidence type="ECO:0000313" key="2">
    <source>
        <dbReference type="EMBL" id="CAD9240441.1"/>
    </source>
</evidence>
<accession>A0A7S1TN20</accession>
<proteinExistence type="predicted"/>
<dbReference type="AlphaFoldDB" id="A0A7S1TN20"/>
<feature type="region of interest" description="Disordered" evidence="1">
    <location>
        <begin position="105"/>
        <end position="142"/>
    </location>
</feature>
<reference evidence="2" key="1">
    <citation type="submission" date="2021-01" db="EMBL/GenBank/DDBJ databases">
        <authorList>
            <person name="Corre E."/>
            <person name="Pelletier E."/>
            <person name="Niang G."/>
            <person name="Scheremetjew M."/>
            <person name="Finn R."/>
            <person name="Kale V."/>
            <person name="Holt S."/>
            <person name="Cochrane G."/>
            <person name="Meng A."/>
            <person name="Brown T."/>
            <person name="Cohen L."/>
        </authorList>
    </citation>
    <scope>NUCLEOTIDE SEQUENCE</scope>
    <source>
        <strain evidence="2">CCMP3124</strain>
    </source>
</reference>
<organism evidence="2">
    <name type="scientific">Erythrolobus australicus</name>
    <dbReference type="NCBI Taxonomy" id="1077150"/>
    <lineage>
        <taxon>Eukaryota</taxon>
        <taxon>Rhodophyta</taxon>
        <taxon>Bangiophyceae</taxon>
        <taxon>Porphyridiales</taxon>
        <taxon>Porphyridiaceae</taxon>
        <taxon>Erythrolobus</taxon>
    </lineage>
</organism>
<sequence length="142" mass="15885">MEDMMEAYQTGFYPFDVDDVLPMEEIVALCRATASAKSEGRIDIQLQLPGAPCVADAAEVQKADMRGGEEATLTGGEAANCDEAKSELVRDDIQQRKKIAERVRVERKARTEERKKRNKNAMYTASRRSTHARMRAEADGFL</sequence>
<name>A0A7S1TN20_9RHOD</name>
<dbReference type="EMBL" id="HBGI01003353">
    <property type="protein sequence ID" value="CAD9240441.1"/>
    <property type="molecule type" value="Transcribed_RNA"/>
</dbReference>
<protein>
    <recommendedName>
        <fullName evidence="3">BZIP domain-containing protein</fullName>
    </recommendedName>
</protein>
<gene>
    <name evidence="2" type="ORF">EAUS1353_LOCUS2179</name>
</gene>
<evidence type="ECO:0008006" key="3">
    <source>
        <dbReference type="Google" id="ProtNLM"/>
    </source>
</evidence>
<evidence type="ECO:0000256" key="1">
    <source>
        <dbReference type="SAM" id="MobiDB-lite"/>
    </source>
</evidence>
<feature type="compositionally biased region" description="Basic and acidic residues" evidence="1">
    <location>
        <begin position="105"/>
        <end position="115"/>
    </location>
</feature>